<comment type="catalytic activity">
    <reaction evidence="1">
        <text>ATP + protein L-histidine = ADP + protein N-phospho-L-histidine.</text>
        <dbReference type="EC" id="2.7.13.3"/>
    </reaction>
</comment>
<dbReference type="InterPro" id="IPR036890">
    <property type="entry name" value="HATPase_C_sf"/>
</dbReference>
<evidence type="ECO:0000259" key="10">
    <source>
        <dbReference type="PROSITE" id="PS50112"/>
    </source>
</evidence>
<feature type="domain" description="PAS" evidence="10">
    <location>
        <begin position="226"/>
        <end position="296"/>
    </location>
</feature>
<dbReference type="InterPro" id="IPR011006">
    <property type="entry name" value="CheY-like_superfamily"/>
</dbReference>
<dbReference type="InterPro" id="IPR007891">
    <property type="entry name" value="CHASE3"/>
</dbReference>
<dbReference type="PRINTS" id="PR00344">
    <property type="entry name" value="BCTRLSENSOR"/>
</dbReference>
<dbReference type="CDD" id="cd00082">
    <property type="entry name" value="HisKA"/>
    <property type="match status" value="1"/>
</dbReference>
<accession>A0ABV8UGE4</accession>
<feature type="transmembrane region" description="Helical" evidence="7">
    <location>
        <begin position="13"/>
        <end position="32"/>
    </location>
</feature>
<dbReference type="InterPro" id="IPR000014">
    <property type="entry name" value="PAS"/>
</dbReference>
<keyword evidence="3 6" id="KW-0597">Phosphoprotein</keyword>
<keyword evidence="7" id="KW-1133">Transmembrane helix</keyword>
<dbReference type="Gene3D" id="3.30.565.10">
    <property type="entry name" value="Histidine kinase-like ATPase, C-terminal domain"/>
    <property type="match status" value="1"/>
</dbReference>
<comment type="caution">
    <text evidence="12">The sequence shown here is derived from an EMBL/GenBank/DDBJ whole genome shotgun (WGS) entry which is preliminary data.</text>
</comment>
<dbReference type="InterPro" id="IPR036097">
    <property type="entry name" value="HisK_dim/P_sf"/>
</dbReference>
<dbReference type="EMBL" id="JBHSCW010000001">
    <property type="protein sequence ID" value="MFC4350346.1"/>
    <property type="molecule type" value="Genomic_DNA"/>
</dbReference>
<dbReference type="InterPro" id="IPR001789">
    <property type="entry name" value="Sig_transdc_resp-reg_receiver"/>
</dbReference>
<evidence type="ECO:0000256" key="3">
    <source>
        <dbReference type="ARBA" id="ARBA00022553"/>
    </source>
</evidence>
<dbReference type="InterPro" id="IPR013767">
    <property type="entry name" value="PAS_fold"/>
</dbReference>
<dbReference type="PROSITE" id="PS50109">
    <property type="entry name" value="HIS_KIN"/>
    <property type="match status" value="1"/>
</dbReference>
<evidence type="ECO:0000259" key="9">
    <source>
        <dbReference type="PROSITE" id="PS50110"/>
    </source>
</evidence>
<gene>
    <name evidence="12" type="ORF">ACFOW6_02190</name>
</gene>
<feature type="modified residue" description="4-aspartylphosphate" evidence="6">
    <location>
        <position position="774"/>
    </location>
</feature>
<feature type="domain" description="PAC" evidence="11">
    <location>
        <begin position="303"/>
        <end position="353"/>
    </location>
</feature>
<feature type="domain" description="Response regulatory" evidence="9">
    <location>
        <begin position="726"/>
        <end position="836"/>
    </location>
</feature>
<dbReference type="Proteomes" id="UP001595799">
    <property type="component" value="Unassembled WGS sequence"/>
</dbReference>
<dbReference type="Pfam" id="PF02518">
    <property type="entry name" value="HATPase_c"/>
    <property type="match status" value="1"/>
</dbReference>
<dbReference type="Pfam" id="PF00989">
    <property type="entry name" value="PAS"/>
    <property type="match status" value="1"/>
</dbReference>
<feature type="modified residue" description="4-aspartylphosphate" evidence="6">
    <location>
        <position position="649"/>
    </location>
</feature>
<dbReference type="CDD" id="cd00075">
    <property type="entry name" value="HATPase"/>
    <property type="match status" value="1"/>
</dbReference>
<dbReference type="SMART" id="SM00086">
    <property type="entry name" value="PAC"/>
    <property type="match status" value="1"/>
</dbReference>
<dbReference type="InterPro" id="IPR001610">
    <property type="entry name" value="PAC"/>
</dbReference>
<dbReference type="InterPro" id="IPR035965">
    <property type="entry name" value="PAS-like_dom_sf"/>
</dbReference>
<dbReference type="CDD" id="cd19410">
    <property type="entry name" value="HK9-like_sensor"/>
    <property type="match status" value="1"/>
</dbReference>
<keyword evidence="5" id="KW-0418">Kinase</keyword>
<dbReference type="PROSITE" id="PS50113">
    <property type="entry name" value="PAC"/>
    <property type="match status" value="1"/>
</dbReference>
<dbReference type="Gene3D" id="3.40.50.2300">
    <property type="match status" value="2"/>
</dbReference>
<dbReference type="CDD" id="cd00156">
    <property type="entry name" value="REC"/>
    <property type="match status" value="1"/>
</dbReference>
<dbReference type="PANTHER" id="PTHR43047">
    <property type="entry name" value="TWO-COMPONENT HISTIDINE PROTEIN KINASE"/>
    <property type="match status" value="1"/>
</dbReference>
<dbReference type="PROSITE" id="PS50112">
    <property type="entry name" value="PAS"/>
    <property type="match status" value="1"/>
</dbReference>
<proteinExistence type="predicted"/>
<dbReference type="SMART" id="SM00448">
    <property type="entry name" value="REC"/>
    <property type="match status" value="2"/>
</dbReference>
<dbReference type="Pfam" id="PF05227">
    <property type="entry name" value="CHASE3"/>
    <property type="match status" value="1"/>
</dbReference>
<keyword evidence="4" id="KW-0808">Transferase</keyword>
<feature type="transmembrane region" description="Helical" evidence="7">
    <location>
        <begin position="190"/>
        <end position="214"/>
    </location>
</feature>
<dbReference type="Pfam" id="PF00512">
    <property type="entry name" value="HisKA"/>
    <property type="match status" value="1"/>
</dbReference>
<feature type="domain" description="Histidine kinase" evidence="8">
    <location>
        <begin position="357"/>
        <end position="577"/>
    </location>
</feature>
<keyword evidence="13" id="KW-1185">Reference proteome</keyword>
<evidence type="ECO:0000259" key="11">
    <source>
        <dbReference type="PROSITE" id="PS50113"/>
    </source>
</evidence>
<dbReference type="SUPFAM" id="SSF47384">
    <property type="entry name" value="Homodimeric domain of signal transducing histidine kinase"/>
    <property type="match status" value="1"/>
</dbReference>
<dbReference type="RefSeq" id="WP_382420685.1">
    <property type="nucleotide sequence ID" value="NZ_JBHSCW010000001.1"/>
</dbReference>
<keyword evidence="7" id="KW-0472">Membrane</keyword>
<evidence type="ECO:0000256" key="7">
    <source>
        <dbReference type="SAM" id="Phobius"/>
    </source>
</evidence>
<dbReference type="InterPro" id="IPR000700">
    <property type="entry name" value="PAS-assoc_C"/>
</dbReference>
<dbReference type="InterPro" id="IPR003661">
    <property type="entry name" value="HisK_dim/P_dom"/>
</dbReference>
<dbReference type="Gene3D" id="3.30.450.20">
    <property type="entry name" value="PAS domain"/>
    <property type="match status" value="1"/>
</dbReference>
<organism evidence="12 13">
    <name type="scientific">Fodinicurvata halophila</name>
    <dbReference type="NCBI Taxonomy" id="1419723"/>
    <lineage>
        <taxon>Bacteria</taxon>
        <taxon>Pseudomonadati</taxon>
        <taxon>Pseudomonadota</taxon>
        <taxon>Alphaproteobacteria</taxon>
        <taxon>Rhodospirillales</taxon>
        <taxon>Rhodovibrionaceae</taxon>
        <taxon>Fodinicurvata</taxon>
    </lineage>
</organism>
<dbReference type="SMART" id="SM00091">
    <property type="entry name" value="PAS"/>
    <property type="match status" value="1"/>
</dbReference>
<feature type="domain" description="Response regulatory" evidence="9">
    <location>
        <begin position="600"/>
        <end position="717"/>
    </location>
</feature>
<dbReference type="SUPFAM" id="SSF55785">
    <property type="entry name" value="PYP-like sensor domain (PAS domain)"/>
    <property type="match status" value="1"/>
</dbReference>
<dbReference type="EC" id="2.7.13.3" evidence="2"/>
<name>A0ABV8UGE4_9PROT</name>
<dbReference type="Gene3D" id="1.10.287.130">
    <property type="match status" value="1"/>
</dbReference>
<dbReference type="SMART" id="SM00388">
    <property type="entry name" value="HisKA"/>
    <property type="match status" value="1"/>
</dbReference>
<dbReference type="SMART" id="SM00387">
    <property type="entry name" value="HATPase_c"/>
    <property type="match status" value="1"/>
</dbReference>
<dbReference type="InterPro" id="IPR003594">
    <property type="entry name" value="HATPase_dom"/>
</dbReference>
<dbReference type="NCBIfam" id="TIGR00229">
    <property type="entry name" value="sensory_box"/>
    <property type="match status" value="1"/>
</dbReference>
<dbReference type="SUPFAM" id="SSF55874">
    <property type="entry name" value="ATPase domain of HSP90 chaperone/DNA topoisomerase II/histidine kinase"/>
    <property type="match status" value="1"/>
</dbReference>
<keyword evidence="7" id="KW-0812">Transmembrane</keyword>
<dbReference type="PROSITE" id="PS50110">
    <property type="entry name" value="RESPONSE_REGULATORY"/>
    <property type="match status" value="2"/>
</dbReference>
<evidence type="ECO:0000256" key="5">
    <source>
        <dbReference type="ARBA" id="ARBA00022777"/>
    </source>
</evidence>
<reference evidence="13" key="1">
    <citation type="journal article" date="2019" name="Int. J. Syst. Evol. Microbiol.">
        <title>The Global Catalogue of Microorganisms (GCM) 10K type strain sequencing project: providing services to taxonomists for standard genome sequencing and annotation.</title>
        <authorList>
            <consortium name="The Broad Institute Genomics Platform"/>
            <consortium name="The Broad Institute Genome Sequencing Center for Infectious Disease"/>
            <person name="Wu L."/>
            <person name="Ma J."/>
        </authorList>
    </citation>
    <scope>NUCLEOTIDE SEQUENCE [LARGE SCALE GENOMIC DNA]</scope>
    <source>
        <strain evidence="13">CECT 8472</strain>
    </source>
</reference>
<evidence type="ECO:0000256" key="6">
    <source>
        <dbReference type="PROSITE-ProRule" id="PRU00169"/>
    </source>
</evidence>
<dbReference type="Pfam" id="PF00072">
    <property type="entry name" value="Response_reg"/>
    <property type="match status" value="2"/>
</dbReference>
<dbReference type="InterPro" id="IPR005467">
    <property type="entry name" value="His_kinase_dom"/>
</dbReference>
<dbReference type="CDD" id="cd00130">
    <property type="entry name" value="PAS"/>
    <property type="match status" value="1"/>
</dbReference>
<sequence>MVFPNVSRLLIKLVLAGLVALAVLGGLVLYAVEREFSQVEESRAEVAESNRVIFEIQRLFSTMQDAEVGQRGYIITGNPEFLEPYERAVSRINGNLLTVSGLVEDREQQMIHFNLLHSLVQDKLDYMEHTIVIRRDRGQEPATNVIRQKRGKQLMDSIRLVIQKMTTIENRRFQGLREQDRQRHEDTLHLVYATLGGMGLVMLLLGGAAVRYVVLSKRAEAAQAELSQRLGTILDNIMDGIVVIDERGIVESFNASAESIFGYRAEDVVNRNVSLLMPEPHRSAHDDYLKRYLETGEAHIIGIGREVEGQRRNGDLVPLDLAVTEMHLENRRLFIGVVRDITERKRIEQMKKEFISTVSHELRTPLTSIVGSLGLMSGGAAGELPPKAQRLVDIAHKNSERLVRLINDILDIEKIEAGRMEFNFQPLVAGEIVAQTVDANRGFAQRHGVELELEDLSRGTRIHADADRMAQVMTNLISNAVKYSPEGGSVQVRVKHLEDNLEIAVHDQGPGIPEAFRARIFEKFAQADSSDSRQKSGSGLGLSIARRIVQEHRGRLDFETDTQGGGTTFRVELPLFREETASPKAEAVLEEAAGEDGQKRLLICEDDEDAASLLSIIFREAGFGVDIAYTASAAEDLLEKQDYAVLILDLGLPDRDGLDFIDSLRNKPETRNLPIVVVSARADEVRQEQKVAALDVVDWLTKPVERFRLLAAVDQAARLDPSASLQVLLVEDDEAVRQSVAMALEGQADVMMAGSLQEARQVMERGLCHLVILDLDLPDGSGLDLLPDLRQSYGPVLPVVIFSDRESSQEALPEVTKVLQKSETATEDLVALVRSHASAQASDRKRQGDDDN</sequence>
<protein>
    <recommendedName>
        <fullName evidence="2">histidine kinase</fullName>
        <ecNumber evidence="2">2.7.13.3</ecNumber>
    </recommendedName>
</protein>
<dbReference type="CDD" id="cd17574">
    <property type="entry name" value="REC_OmpR"/>
    <property type="match status" value="1"/>
</dbReference>
<evidence type="ECO:0000256" key="2">
    <source>
        <dbReference type="ARBA" id="ARBA00012438"/>
    </source>
</evidence>
<evidence type="ECO:0000256" key="1">
    <source>
        <dbReference type="ARBA" id="ARBA00000085"/>
    </source>
</evidence>
<evidence type="ECO:0000256" key="4">
    <source>
        <dbReference type="ARBA" id="ARBA00022679"/>
    </source>
</evidence>
<evidence type="ECO:0000313" key="13">
    <source>
        <dbReference type="Proteomes" id="UP001595799"/>
    </source>
</evidence>
<evidence type="ECO:0000313" key="12">
    <source>
        <dbReference type="EMBL" id="MFC4350346.1"/>
    </source>
</evidence>
<dbReference type="PANTHER" id="PTHR43047:SF72">
    <property type="entry name" value="OSMOSENSING HISTIDINE PROTEIN KINASE SLN1"/>
    <property type="match status" value="1"/>
</dbReference>
<dbReference type="InterPro" id="IPR004358">
    <property type="entry name" value="Sig_transdc_His_kin-like_C"/>
</dbReference>
<evidence type="ECO:0000259" key="8">
    <source>
        <dbReference type="PROSITE" id="PS50109"/>
    </source>
</evidence>
<dbReference type="SUPFAM" id="SSF52172">
    <property type="entry name" value="CheY-like"/>
    <property type="match status" value="2"/>
</dbReference>